<gene>
    <name evidence="2" type="ORF">PECUL_23A046736</name>
</gene>
<dbReference type="Proteomes" id="UP001295444">
    <property type="component" value="Chromosome 12"/>
</dbReference>
<dbReference type="EMBL" id="OW240923">
    <property type="protein sequence ID" value="CAH2324730.1"/>
    <property type="molecule type" value="Genomic_DNA"/>
</dbReference>
<evidence type="ECO:0000313" key="2">
    <source>
        <dbReference type="EMBL" id="CAH2324730.1"/>
    </source>
</evidence>
<evidence type="ECO:0000256" key="1">
    <source>
        <dbReference type="ARBA" id="ARBA00023172"/>
    </source>
</evidence>
<dbReference type="AlphaFoldDB" id="A0AAD1TDM7"/>
<dbReference type="PANTHER" id="PTHR34605:SF8">
    <property type="entry name" value="FILAGGRIN-2-LIKE ISOFORM X1"/>
    <property type="match status" value="1"/>
</dbReference>
<feature type="non-terminal residue" evidence="2">
    <location>
        <position position="92"/>
    </location>
</feature>
<dbReference type="GO" id="GO:0006310">
    <property type="term" value="P:DNA recombination"/>
    <property type="evidence" value="ECO:0007669"/>
    <property type="project" value="UniProtKB-KW"/>
</dbReference>
<dbReference type="SUPFAM" id="SSF56349">
    <property type="entry name" value="DNA breaking-rejoining enzymes"/>
    <property type="match status" value="1"/>
</dbReference>
<name>A0AAD1TDM7_PELCU</name>
<accession>A0AAD1TDM7</accession>
<sequence length="92" mass="10230">AEYMARRPAFTKVFRAGLGKLGLPAGRFGTHSFRIGAATEAARLGLGDEVVKRIGRWESVRFRSYIWTGDFAGGRKKVGFESLSYTLIEFVL</sequence>
<reference evidence="2" key="1">
    <citation type="submission" date="2022-03" db="EMBL/GenBank/DDBJ databases">
        <authorList>
            <person name="Alioto T."/>
            <person name="Alioto T."/>
            <person name="Gomez Garrido J."/>
        </authorList>
    </citation>
    <scope>NUCLEOTIDE SEQUENCE</scope>
</reference>
<keyword evidence="1" id="KW-0233">DNA recombination</keyword>
<keyword evidence="3" id="KW-1185">Reference proteome</keyword>
<evidence type="ECO:0000313" key="3">
    <source>
        <dbReference type="Proteomes" id="UP001295444"/>
    </source>
</evidence>
<protein>
    <submittedName>
        <fullName evidence="2">Micronuclear linker histone poly -like</fullName>
    </submittedName>
</protein>
<dbReference type="GO" id="GO:0003677">
    <property type="term" value="F:DNA binding"/>
    <property type="evidence" value="ECO:0007669"/>
    <property type="project" value="InterPro"/>
</dbReference>
<organism evidence="2 3">
    <name type="scientific">Pelobates cultripes</name>
    <name type="common">Western spadefoot toad</name>
    <dbReference type="NCBI Taxonomy" id="61616"/>
    <lineage>
        <taxon>Eukaryota</taxon>
        <taxon>Metazoa</taxon>
        <taxon>Chordata</taxon>
        <taxon>Craniata</taxon>
        <taxon>Vertebrata</taxon>
        <taxon>Euteleostomi</taxon>
        <taxon>Amphibia</taxon>
        <taxon>Batrachia</taxon>
        <taxon>Anura</taxon>
        <taxon>Pelobatoidea</taxon>
        <taxon>Pelobatidae</taxon>
        <taxon>Pelobates</taxon>
    </lineage>
</organism>
<dbReference type="Gene3D" id="1.10.443.10">
    <property type="entry name" value="Intergrase catalytic core"/>
    <property type="match status" value="1"/>
</dbReference>
<dbReference type="GO" id="GO:0015074">
    <property type="term" value="P:DNA integration"/>
    <property type="evidence" value="ECO:0007669"/>
    <property type="project" value="InterPro"/>
</dbReference>
<dbReference type="PANTHER" id="PTHR34605">
    <property type="entry name" value="PHAGE_INTEGRASE DOMAIN-CONTAINING PROTEIN"/>
    <property type="match status" value="1"/>
</dbReference>
<feature type="non-terminal residue" evidence="2">
    <location>
        <position position="1"/>
    </location>
</feature>
<dbReference type="InterPro" id="IPR052925">
    <property type="entry name" value="Phage_Integrase-like_Recomb"/>
</dbReference>
<dbReference type="InterPro" id="IPR011010">
    <property type="entry name" value="DNA_brk_join_enz"/>
</dbReference>
<proteinExistence type="predicted"/>
<dbReference type="InterPro" id="IPR013762">
    <property type="entry name" value="Integrase-like_cat_sf"/>
</dbReference>